<dbReference type="EC" id="2.7.8.28" evidence="3"/>
<sequence length="321" mass="34553">MSPRVIALSGGIGGAKLVLGLAQEVEGEDLMVIANTGDDFVHCGFHISPDIDTLLYTLAGLSDRERGWGLAGETWEFMARLGRERPEDAWFQLGDKDLETHRLRTAALESGASLTGVTAELARHFGVGTAILPMSDDPVRTFVRTGGESTAGWLPFQEYFVKHRCEPVLHEVAYRGADQAAPQPMLGALDASRLEAVLIGPSNPFLSIDPILSIPGLRARLRDFGVPVVAVSPIVGGQAIKGPTAKIMRELGMPVDVVSVGRHYRGLIDALVIDEADRSRTPEIEALGLAVRVAPTVMVSLRDRVDLARTCLRFAEDLAAT</sequence>
<reference evidence="3 4" key="1">
    <citation type="submission" date="2024-02" db="EMBL/GenBank/DDBJ databases">
        <title>A novel Wenzhouxiangellaceae bacterium, isolated from coastal sediments.</title>
        <authorList>
            <person name="Du Z.-J."/>
            <person name="Ye Y.-Q."/>
            <person name="Zhang X.-Y."/>
        </authorList>
    </citation>
    <scope>NUCLEOTIDE SEQUENCE [LARGE SCALE GENOMIC DNA]</scope>
    <source>
        <strain evidence="3 4">CH-27</strain>
    </source>
</reference>
<evidence type="ECO:0000313" key="3">
    <source>
        <dbReference type="EMBL" id="MEJ8569769.1"/>
    </source>
</evidence>
<dbReference type="Proteomes" id="UP001359886">
    <property type="component" value="Unassembled WGS sequence"/>
</dbReference>
<dbReference type="SUPFAM" id="SSF142338">
    <property type="entry name" value="CofD-like"/>
    <property type="match status" value="1"/>
</dbReference>
<evidence type="ECO:0000256" key="2">
    <source>
        <dbReference type="ARBA" id="ARBA00022842"/>
    </source>
</evidence>
<dbReference type="RefSeq" id="WP_354697096.1">
    <property type="nucleotide sequence ID" value="NZ_JAZHOG010000018.1"/>
</dbReference>
<dbReference type="InterPro" id="IPR002882">
    <property type="entry name" value="CofD"/>
</dbReference>
<dbReference type="GO" id="GO:0043743">
    <property type="term" value="F:LPPG:FO 2-phospho-L-lactate transferase activity"/>
    <property type="evidence" value="ECO:0007669"/>
    <property type="project" value="UniProtKB-EC"/>
</dbReference>
<accession>A0AAW9RK32</accession>
<proteinExistence type="inferred from homology"/>
<gene>
    <name evidence="3" type="primary">cofD</name>
    <name evidence="3" type="ORF">V3330_19225</name>
</gene>
<dbReference type="GO" id="GO:0000287">
    <property type="term" value="F:magnesium ion binding"/>
    <property type="evidence" value="ECO:0007669"/>
    <property type="project" value="InterPro"/>
</dbReference>
<evidence type="ECO:0000313" key="4">
    <source>
        <dbReference type="Proteomes" id="UP001359886"/>
    </source>
</evidence>
<dbReference type="Gene3D" id="3.40.50.10680">
    <property type="entry name" value="CofD-like domains"/>
    <property type="match status" value="1"/>
</dbReference>
<dbReference type="AlphaFoldDB" id="A0AAW9RK32"/>
<dbReference type="Pfam" id="PF01933">
    <property type="entry name" value="CofD"/>
    <property type="match status" value="1"/>
</dbReference>
<organism evidence="3 4">
    <name type="scientific">Elongatibacter sediminis</name>
    <dbReference type="NCBI Taxonomy" id="3119006"/>
    <lineage>
        <taxon>Bacteria</taxon>
        <taxon>Pseudomonadati</taxon>
        <taxon>Pseudomonadota</taxon>
        <taxon>Gammaproteobacteria</taxon>
        <taxon>Chromatiales</taxon>
        <taxon>Wenzhouxiangellaceae</taxon>
        <taxon>Elongatibacter</taxon>
    </lineage>
</organism>
<dbReference type="CDD" id="cd07186">
    <property type="entry name" value="CofD_like"/>
    <property type="match status" value="1"/>
</dbReference>
<comment type="caution">
    <text evidence="3">The sequence shown here is derived from an EMBL/GenBank/DDBJ whole genome shotgun (WGS) entry which is preliminary data.</text>
</comment>
<keyword evidence="2" id="KW-0460">Magnesium</keyword>
<dbReference type="InterPro" id="IPR038136">
    <property type="entry name" value="CofD-like_dom_sf"/>
</dbReference>
<evidence type="ECO:0000256" key="1">
    <source>
        <dbReference type="ARBA" id="ARBA00022679"/>
    </source>
</evidence>
<dbReference type="NCBIfam" id="TIGR01819">
    <property type="entry name" value="F420_cofD"/>
    <property type="match status" value="1"/>
</dbReference>
<keyword evidence="1 3" id="KW-0808">Transferase</keyword>
<dbReference type="HAMAP" id="MF_01257">
    <property type="entry name" value="CofD"/>
    <property type="match status" value="1"/>
</dbReference>
<dbReference type="EMBL" id="JAZHOG010000018">
    <property type="protein sequence ID" value="MEJ8569769.1"/>
    <property type="molecule type" value="Genomic_DNA"/>
</dbReference>
<keyword evidence="4" id="KW-1185">Reference proteome</keyword>
<dbReference type="PANTHER" id="PTHR43007">
    <property type="entry name" value="2-PHOSPHO-L-LACTATE TRANSFERASE"/>
    <property type="match status" value="1"/>
</dbReference>
<dbReference type="Gene3D" id="1.10.8.240">
    <property type="entry name" value="CofD-like domain"/>
    <property type="match status" value="1"/>
</dbReference>
<dbReference type="PANTHER" id="PTHR43007:SF1">
    <property type="entry name" value="2-PHOSPHO-L-LACTATE TRANSFERASE"/>
    <property type="match status" value="1"/>
</dbReference>
<dbReference type="InterPro" id="IPR010115">
    <property type="entry name" value="FbiA/CofD"/>
</dbReference>
<name>A0AAW9RK32_9GAMM</name>
<protein>
    <submittedName>
        <fullName evidence="3">2-phospho-L-lactate transferase</fullName>
        <ecNumber evidence="3">2.7.8.28</ecNumber>
    </submittedName>
</protein>